<dbReference type="AlphaFoldDB" id="A0A1W1CLZ4"/>
<dbReference type="SUPFAM" id="SSF55620">
    <property type="entry name" value="Tetrahydrobiopterin biosynthesis enzymes-like"/>
    <property type="match status" value="1"/>
</dbReference>
<dbReference type="PIRSF" id="PIRSF006113">
    <property type="entry name" value="PTP_synth"/>
    <property type="match status" value="1"/>
</dbReference>
<dbReference type="Pfam" id="PF01242">
    <property type="entry name" value="PTPS"/>
    <property type="match status" value="1"/>
</dbReference>
<sequence>MRDYPGNCANLHGHNWQIEVSVEAEELDESGMVIDFKTIKSKTKEVISKLDHKLLNDIKPFDKINPTAENIAKYCYQQISKQINTNNIKISLITIWETPRACASYKE</sequence>
<dbReference type="NCBIfam" id="TIGR03367">
    <property type="entry name" value="queuosine_QueD"/>
    <property type="match status" value="1"/>
</dbReference>
<accession>A0A1W1CLZ4</accession>
<organism evidence="1">
    <name type="scientific">hydrothermal vent metagenome</name>
    <dbReference type="NCBI Taxonomy" id="652676"/>
    <lineage>
        <taxon>unclassified sequences</taxon>
        <taxon>metagenomes</taxon>
        <taxon>ecological metagenomes</taxon>
    </lineage>
</organism>
<dbReference type="PANTHER" id="PTHR12589:SF8">
    <property type="entry name" value="6-CARBOXY-5,6,7,8-TETRAHYDROPTERIN SYNTHASE"/>
    <property type="match status" value="1"/>
</dbReference>
<proteinExistence type="predicted"/>
<protein>
    <submittedName>
        <fullName evidence="1">Queuosine biosynthesis QueD, PTPS-I</fullName>
    </submittedName>
</protein>
<gene>
    <name evidence="1" type="ORF">MNB_SUP05-5-690</name>
</gene>
<dbReference type="InterPro" id="IPR038418">
    <property type="entry name" value="6-PTP_synth/QueD_sf"/>
</dbReference>
<dbReference type="EMBL" id="FPHJ01000054">
    <property type="protein sequence ID" value="SFV66727.1"/>
    <property type="molecule type" value="Genomic_DNA"/>
</dbReference>
<evidence type="ECO:0000313" key="1">
    <source>
        <dbReference type="EMBL" id="SFV66727.1"/>
    </source>
</evidence>
<dbReference type="InterPro" id="IPR007115">
    <property type="entry name" value="6-PTP_synth/QueD"/>
</dbReference>
<name>A0A1W1CLZ4_9ZZZZ</name>
<reference evidence="1" key="1">
    <citation type="submission" date="2016-10" db="EMBL/GenBank/DDBJ databases">
        <authorList>
            <person name="de Groot N.N."/>
        </authorList>
    </citation>
    <scope>NUCLEOTIDE SEQUENCE</scope>
</reference>
<dbReference type="PANTHER" id="PTHR12589">
    <property type="entry name" value="PYRUVOYL TETRAHYDROBIOPTERIN SYNTHASE"/>
    <property type="match status" value="1"/>
</dbReference>
<dbReference type="Gene3D" id="3.30.479.10">
    <property type="entry name" value="6-pyruvoyl tetrahydropterin synthase/QueD"/>
    <property type="match status" value="1"/>
</dbReference>